<keyword evidence="2" id="KW-1185">Reference proteome</keyword>
<dbReference type="EMBL" id="JBEDUW010000007">
    <property type="protein sequence ID" value="KAK9912158.1"/>
    <property type="molecule type" value="Genomic_DNA"/>
</dbReference>
<comment type="caution">
    <text evidence="1">The sequence shown here is derived from an EMBL/GenBank/DDBJ whole genome shotgun (WGS) entry which is preliminary data.</text>
</comment>
<name>A0AAW1VZJ7_RUBAR</name>
<protein>
    <submittedName>
        <fullName evidence="1">Uncharacterized protein</fullName>
    </submittedName>
</protein>
<dbReference type="Proteomes" id="UP001457282">
    <property type="component" value="Unassembled WGS sequence"/>
</dbReference>
<accession>A0AAW1VZJ7</accession>
<evidence type="ECO:0000313" key="1">
    <source>
        <dbReference type="EMBL" id="KAK9912158.1"/>
    </source>
</evidence>
<organism evidence="1 2">
    <name type="scientific">Rubus argutus</name>
    <name type="common">Southern blackberry</name>
    <dbReference type="NCBI Taxonomy" id="59490"/>
    <lineage>
        <taxon>Eukaryota</taxon>
        <taxon>Viridiplantae</taxon>
        <taxon>Streptophyta</taxon>
        <taxon>Embryophyta</taxon>
        <taxon>Tracheophyta</taxon>
        <taxon>Spermatophyta</taxon>
        <taxon>Magnoliopsida</taxon>
        <taxon>eudicotyledons</taxon>
        <taxon>Gunneridae</taxon>
        <taxon>Pentapetalae</taxon>
        <taxon>rosids</taxon>
        <taxon>fabids</taxon>
        <taxon>Rosales</taxon>
        <taxon>Rosaceae</taxon>
        <taxon>Rosoideae</taxon>
        <taxon>Rosoideae incertae sedis</taxon>
        <taxon>Rubus</taxon>
    </lineage>
</organism>
<gene>
    <name evidence="1" type="ORF">M0R45_036031</name>
</gene>
<sequence length="166" mass="18640">MPGHHLRRLLHLNRARALPSAVRQHLLCSTPNSASSPAPLSLVLYSKPKGSCLLFEDQPSNLALIMAYPCSAVHHRRCCLVFFRRHLKLHRHASQIQLAPPSAEKPSLNLFRPVPLLCRFQITSAAVHNPRHHLTALPRHHRAFPAPSLAVYSPAMPPPPMKKDER</sequence>
<evidence type="ECO:0000313" key="2">
    <source>
        <dbReference type="Proteomes" id="UP001457282"/>
    </source>
</evidence>
<reference evidence="1 2" key="1">
    <citation type="journal article" date="2023" name="G3 (Bethesda)">
        <title>A chromosome-length genome assembly and annotation of blackberry (Rubus argutus, cv. 'Hillquist').</title>
        <authorList>
            <person name="Bruna T."/>
            <person name="Aryal R."/>
            <person name="Dudchenko O."/>
            <person name="Sargent D.J."/>
            <person name="Mead D."/>
            <person name="Buti M."/>
            <person name="Cavallini A."/>
            <person name="Hytonen T."/>
            <person name="Andres J."/>
            <person name="Pham M."/>
            <person name="Weisz D."/>
            <person name="Mascagni F."/>
            <person name="Usai G."/>
            <person name="Natali L."/>
            <person name="Bassil N."/>
            <person name="Fernandez G.E."/>
            <person name="Lomsadze A."/>
            <person name="Armour M."/>
            <person name="Olukolu B."/>
            <person name="Poorten T."/>
            <person name="Britton C."/>
            <person name="Davik J."/>
            <person name="Ashrafi H."/>
            <person name="Aiden E.L."/>
            <person name="Borodovsky M."/>
            <person name="Worthington M."/>
        </authorList>
    </citation>
    <scope>NUCLEOTIDE SEQUENCE [LARGE SCALE GENOMIC DNA]</scope>
    <source>
        <strain evidence="1">PI 553951</strain>
    </source>
</reference>
<dbReference type="AlphaFoldDB" id="A0AAW1VZJ7"/>
<proteinExistence type="predicted"/>